<dbReference type="GO" id="GO:0005737">
    <property type="term" value="C:cytoplasm"/>
    <property type="evidence" value="ECO:0007669"/>
    <property type="project" value="TreeGrafter"/>
</dbReference>
<feature type="domain" description="GST C-terminal" evidence="6">
    <location>
        <begin position="335"/>
        <end position="473"/>
    </location>
</feature>
<dbReference type="PROSITE" id="PS50405">
    <property type="entry name" value="GST_CTER"/>
    <property type="match status" value="2"/>
</dbReference>
<dbReference type="Proteomes" id="UP001341281">
    <property type="component" value="Chromosome 02"/>
</dbReference>
<dbReference type="CDD" id="cd03185">
    <property type="entry name" value="GST_C_Tau"/>
    <property type="match status" value="2"/>
</dbReference>
<gene>
    <name evidence="7" type="ORF">U9M48_007822</name>
</gene>
<organism evidence="7 8">
    <name type="scientific">Paspalum notatum var. saurae</name>
    <dbReference type="NCBI Taxonomy" id="547442"/>
    <lineage>
        <taxon>Eukaryota</taxon>
        <taxon>Viridiplantae</taxon>
        <taxon>Streptophyta</taxon>
        <taxon>Embryophyta</taxon>
        <taxon>Tracheophyta</taxon>
        <taxon>Spermatophyta</taxon>
        <taxon>Magnoliopsida</taxon>
        <taxon>Liliopsida</taxon>
        <taxon>Poales</taxon>
        <taxon>Poaceae</taxon>
        <taxon>PACMAD clade</taxon>
        <taxon>Panicoideae</taxon>
        <taxon>Andropogonodae</taxon>
        <taxon>Paspaleae</taxon>
        <taxon>Paspalinae</taxon>
        <taxon>Paspalum</taxon>
    </lineage>
</organism>
<evidence type="ECO:0000256" key="4">
    <source>
        <dbReference type="ARBA" id="ARBA00047960"/>
    </source>
</evidence>
<dbReference type="InterPro" id="IPR010987">
    <property type="entry name" value="Glutathione-S-Trfase_C-like"/>
</dbReference>
<dbReference type="SUPFAM" id="SSF47616">
    <property type="entry name" value="GST C-terminal domain-like"/>
    <property type="match status" value="2"/>
</dbReference>
<dbReference type="PANTHER" id="PTHR11260:SF641">
    <property type="entry name" value="GLUTATHIONE TRANSFERASE"/>
    <property type="match status" value="1"/>
</dbReference>
<keyword evidence="2" id="KW-0808">Transferase</keyword>
<dbReference type="Gene3D" id="3.40.30.10">
    <property type="entry name" value="Glutaredoxin"/>
    <property type="match status" value="2"/>
</dbReference>
<dbReference type="PROSITE" id="PS50404">
    <property type="entry name" value="GST_NTER"/>
    <property type="match status" value="2"/>
</dbReference>
<dbReference type="InterPro" id="IPR040079">
    <property type="entry name" value="Glutathione_S-Trfase"/>
</dbReference>
<evidence type="ECO:0000259" key="5">
    <source>
        <dbReference type="PROSITE" id="PS50404"/>
    </source>
</evidence>
<reference evidence="7 8" key="1">
    <citation type="submission" date="2024-02" db="EMBL/GenBank/DDBJ databases">
        <title>High-quality chromosome-scale genome assembly of Pensacola bahiagrass (Paspalum notatum Flugge var. saurae).</title>
        <authorList>
            <person name="Vega J.M."/>
            <person name="Podio M."/>
            <person name="Orjuela J."/>
            <person name="Siena L.A."/>
            <person name="Pessino S.C."/>
            <person name="Combes M.C."/>
            <person name="Mariac C."/>
            <person name="Albertini E."/>
            <person name="Pupilli F."/>
            <person name="Ortiz J.P.A."/>
            <person name="Leblanc O."/>
        </authorList>
    </citation>
    <scope>NUCLEOTIDE SEQUENCE [LARGE SCALE GENOMIC DNA]</scope>
    <source>
        <strain evidence="7">R1</strain>
        <tissue evidence="7">Leaf</tissue>
    </source>
</reference>
<dbReference type="InterPro" id="IPR045073">
    <property type="entry name" value="Omega/Tau-like"/>
</dbReference>
<evidence type="ECO:0000313" key="8">
    <source>
        <dbReference type="Proteomes" id="UP001341281"/>
    </source>
</evidence>
<dbReference type="AlphaFoldDB" id="A0AAQ3SMX2"/>
<protein>
    <recommendedName>
        <fullName evidence="1">glutathione transferase</fullName>
        <ecNumber evidence="1">2.5.1.18</ecNumber>
    </recommendedName>
</protein>
<proteinExistence type="inferred from homology"/>
<dbReference type="FunFam" id="1.20.1050.10:FF:000023">
    <property type="entry name" value="Probable glutathione S-transferase GSTU6"/>
    <property type="match status" value="2"/>
</dbReference>
<name>A0AAQ3SMX2_PASNO</name>
<accession>A0AAQ3SMX2</accession>
<evidence type="ECO:0000256" key="1">
    <source>
        <dbReference type="ARBA" id="ARBA00012452"/>
    </source>
</evidence>
<keyword evidence="8" id="KW-1185">Reference proteome</keyword>
<dbReference type="SUPFAM" id="SSF52833">
    <property type="entry name" value="Thioredoxin-like"/>
    <property type="match status" value="2"/>
</dbReference>
<evidence type="ECO:0000259" key="6">
    <source>
        <dbReference type="PROSITE" id="PS50405"/>
    </source>
</evidence>
<feature type="domain" description="GST C-terminal" evidence="6">
    <location>
        <begin position="95"/>
        <end position="237"/>
    </location>
</feature>
<dbReference type="EMBL" id="CP144746">
    <property type="protein sequence ID" value="WVZ57438.1"/>
    <property type="molecule type" value="Genomic_DNA"/>
</dbReference>
<dbReference type="GO" id="GO:0006749">
    <property type="term" value="P:glutathione metabolic process"/>
    <property type="evidence" value="ECO:0007669"/>
    <property type="project" value="InterPro"/>
</dbReference>
<dbReference type="GO" id="GO:0004364">
    <property type="term" value="F:glutathione transferase activity"/>
    <property type="evidence" value="ECO:0007669"/>
    <property type="project" value="UniProtKB-EC"/>
</dbReference>
<dbReference type="Pfam" id="PF13410">
    <property type="entry name" value="GST_C_2"/>
    <property type="match status" value="2"/>
</dbReference>
<dbReference type="InterPro" id="IPR004045">
    <property type="entry name" value="Glutathione_S-Trfase_N"/>
</dbReference>
<dbReference type="FunFam" id="3.40.30.10:FF:000044">
    <property type="entry name" value="Glutathione S-transferase GSTU6"/>
    <property type="match status" value="2"/>
</dbReference>
<feature type="domain" description="GST N-terminal" evidence="5">
    <location>
        <begin position="249"/>
        <end position="328"/>
    </location>
</feature>
<dbReference type="InterPro" id="IPR036282">
    <property type="entry name" value="Glutathione-S-Trfase_C_sf"/>
</dbReference>
<dbReference type="Pfam" id="PF02798">
    <property type="entry name" value="GST_N"/>
    <property type="match status" value="2"/>
</dbReference>
<evidence type="ECO:0000256" key="3">
    <source>
        <dbReference type="ARBA" id="ARBA00025743"/>
    </source>
</evidence>
<dbReference type="PANTHER" id="PTHR11260">
    <property type="entry name" value="GLUTATHIONE S-TRANSFERASE, GST, SUPERFAMILY, GST DOMAIN CONTAINING"/>
    <property type="match status" value="1"/>
</dbReference>
<dbReference type="CDD" id="cd03058">
    <property type="entry name" value="GST_N_Tau"/>
    <property type="match status" value="2"/>
</dbReference>
<dbReference type="InterPro" id="IPR045074">
    <property type="entry name" value="GST_C_Tau"/>
</dbReference>
<dbReference type="SFLD" id="SFLDG00358">
    <property type="entry name" value="Main_(cytGST)"/>
    <property type="match status" value="2"/>
</dbReference>
<dbReference type="InterPro" id="IPR036249">
    <property type="entry name" value="Thioredoxin-like_sf"/>
</dbReference>
<comment type="catalytic activity">
    <reaction evidence="4">
        <text>RX + glutathione = an S-substituted glutathione + a halide anion + H(+)</text>
        <dbReference type="Rhea" id="RHEA:16437"/>
        <dbReference type="ChEBI" id="CHEBI:15378"/>
        <dbReference type="ChEBI" id="CHEBI:16042"/>
        <dbReference type="ChEBI" id="CHEBI:17792"/>
        <dbReference type="ChEBI" id="CHEBI:57925"/>
        <dbReference type="ChEBI" id="CHEBI:90779"/>
        <dbReference type="EC" id="2.5.1.18"/>
    </reaction>
</comment>
<dbReference type="SFLD" id="SFLDS00019">
    <property type="entry name" value="Glutathione_Transferase_(cytos"/>
    <property type="match status" value="2"/>
</dbReference>
<evidence type="ECO:0000313" key="7">
    <source>
        <dbReference type="EMBL" id="WVZ57438.1"/>
    </source>
</evidence>
<dbReference type="SFLD" id="SFLDG01152">
    <property type="entry name" value="Main.3:_Omega-_and_Tau-like"/>
    <property type="match status" value="2"/>
</dbReference>
<dbReference type="EC" id="2.5.1.18" evidence="1"/>
<comment type="similarity">
    <text evidence="3">Belongs to the GST superfamily. Tau family.</text>
</comment>
<evidence type="ECO:0000256" key="2">
    <source>
        <dbReference type="ARBA" id="ARBA00022679"/>
    </source>
</evidence>
<dbReference type="Gene3D" id="1.20.1050.10">
    <property type="match status" value="2"/>
</dbReference>
<sequence>MAAGGGGDELKLLSTWFSPFGSRVKLALHLKGLSYEYVEEEDLMNKSQLLLESNPVHKKVPVLFHKGKPLCESMVIVDYIEEAFADAGPSLLPSDPYERAVARFWAAFIETKLVEPWFKMLDGTRTRGEMAEGVKQMLAAVATLEGALAQCAVGRPFFGGDGVGYVDVALGGLLVWVRASEVLLGGVKFIDAARTPLLAAWADRLAALDAAKAALPDFGRAGRCGCRSGAEQLNTYAMAGGEANRGEEEELKLLGLWSSPFAIRARVALNLKGVPYEYVEDNIGNKSELLLASNPVHKKVPVLLHGGRAVCESRIILEYVDEAFPAAGPRLLPADPYRRALARFWASYVDDKLFSTWIPVYNGRTTEDRAEAARQVVAVLERLEGAFQECSGGEAFFGGDGVGLVDVALGGFLGWLRASEAMCGVRIIDPARTPLLAAWADRFGALHGVEEVIPDVHRLLEYNKMRRARHGLP</sequence>
<feature type="domain" description="GST N-terminal" evidence="5">
    <location>
        <begin position="8"/>
        <end position="88"/>
    </location>
</feature>